<proteinExistence type="predicted"/>
<accession>A0A1V4JVZ6</accession>
<evidence type="ECO:0000313" key="1">
    <source>
        <dbReference type="EMBL" id="OPJ76350.1"/>
    </source>
</evidence>
<comment type="caution">
    <text evidence="1">The sequence shown here is derived from an EMBL/GenBank/DDBJ whole genome shotgun (WGS) entry which is preliminary data.</text>
</comment>
<evidence type="ECO:0000313" key="2">
    <source>
        <dbReference type="Proteomes" id="UP000190648"/>
    </source>
</evidence>
<dbReference type="AlphaFoldDB" id="A0A1V4JVZ6"/>
<organism evidence="1 2">
    <name type="scientific">Patagioenas fasciata monilis</name>
    <dbReference type="NCBI Taxonomy" id="372326"/>
    <lineage>
        <taxon>Eukaryota</taxon>
        <taxon>Metazoa</taxon>
        <taxon>Chordata</taxon>
        <taxon>Craniata</taxon>
        <taxon>Vertebrata</taxon>
        <taxon>Euteleostomi</taxon>
        <taxon>Archelosauria</taxon>
        <taxon>Archosauria</taxon>
        <taxon>Dinosauria</taxon>
        <taxon>Saurischia</taxon>
        <taxon>Theropoda</taxon>
        <taxon>Coelurosauria</taxon>
        <taxon>Aves</taxon>
        <taxon>Neognathae</taxon>
        <taxon>Neoaves</taxon>
        <taxon>Columbimorphae</taxon>
        <taxon>Columbiformes</taxon>
        <taxon>Columbidae</taxon>
        <taxon>Patagioenas</taxon>
    </lineage>
</organism>
<sequence>MGAEIPLQPMVTTMVTQVVLLQSMDIHDRAHIHLQPMEDQSRQMHPKGICDPVERSPRWSRFSGRTCGPTGDPCWSSLFLKDCTLWTGSMLEQFVTSCSPWKDPCWRSSLRTVSCWWDPTLEQGKRVRRKEQPGQGVMN</sequence>
<name>A0A1V4JVZ6_PATFA</name>
<keyword evidence="2" id="KW-1185">Reference proteome</keyword>
<dbReference type="Proteomes" id="UP000190648">
    <property type="component" value="Unassembled WGS sequence"/>
</dbReference>
<gene>
    <name evidence="1" type="ORF">AV530_014056</name>
</gene>
<protein>
    <submittedName>
        <fullName evidence="1">Uncharacterized protein</fullName>
    </submittedName>
</protein>
<dbReference type="EMBL" id="LSYS01005708">
    <property type="protein sequence ID" value="OPJ76350.1"/>
    <property type="molecule type" value="Genomic_DNA"/>
</dbReference>
<reference evidence="1 2" key="1">
    <citation type="submission" date="2016-02" db="EMBL/GenBank/DDBJ databases">
        <title>Band-tailed pigeon sequencing and assembly.</title>
        <authorList>
            <person name="Soares A.E."/>
            <person name="Novak B.J."/>
            <person name="Rice E.S."/>
            <person name="O'Connell B."/>
            <person name="Chang D."/>
            <person name="Weber S."/>
            <person name="Shapiro B."/>
        </authorList>
    </citation>
    <scope>NUCLEOTIDE SEQUENCE [LARGE SCALE GENOMIC DNA]</scope>
    <source>
        <strain evidence="1">BTP2013</strain>
        <tissue evidence="1">Blood</tissue>
    </source>
</reference>